<organism evidence="3 4">
    <name type="scientific">Listeria innocua ATCC 33091</name>
    <dbReference type="NCBI Taxonomy" id="1002366"/>
    <lineage>
        <taxon>Bacteria</taxon>
        <taxon>Bacillati</taxon>
        <taxon>Bacillota</taxon>
        <taxon>Bacilli</taxon>
        <taxon>Bacillales</taxon>
        <taxon>Listeriaceae</taxon>
        <taxon>Listeria</taxon>
    </lineage>
</organism>
<sequence>MKTLVIIAHPNIENSRVNRVWKEALLKSTEEVAIHELYEVYPNWDIDVTFEQQQLQNYDKVIIQFPFYWYSYPPLLKKWFDDVFSYGWAYGSKGDKMAGKKLALAVSIGDKKYNYKEDAPIGYSLDTLLTPFRATINHIRADYRGAHTIYGSSFEVTDEEIVENAYVYANKFIKTLN</sequence>
<gene>
    <name evidence="3" type="ORF">HMPREF0557_02504</name>
</gene>
<dbReference type="RefSeq" id="WP_003772432.1">
    <property type="nucleotide sequence ID" value="NZ_JH556649.1"/>
</dbReference>
<dbReference type="GeneID" id="93235236"/>
<evidence type="ECO:0000256" key="1">
    <source>
        <dbReference type="ARBA" id="ARBA00023002"/>
    </source>
</evidence>
<keyword evidence="4" id="KW-1185">Reference proteome</keyword>
<proteinExistence type="predicted"/>
<dbReference type="InterPro" id="IPR003680">
    <property type="entry name" value="Flavodoxin_fold"/>
</dbReference>
<dbReference type="Pfam" id="PF02525">
    <property type="entry name" value="Flavodoxin_2"/>
    <property type="match status" value="1"/>
</dbReference>
<protein>
    <submittedName>
        <fullName evidence="3">Flavodoxin-like protein</fullName>
    </submittedName>
</protein>
<dbReference type="Proteomes" id="UP000003597">
    <property type="component" value="Unassembled WGS sequence"/>
</dbReference>
<accession>A0AB72Z6A5</accession>
<feature type="domain" description="Flavodoxin-like fold" evidence="2">
    <location>
        <begin position="1"/>
        <end position="165"/>
    </location>
</feature>
<name>A0AB72Z6A5_LISIO</name>
<dbReference type="GO" id="GO:0010181">
    <property type="term" value="F:FMN binding"/>
    <property type="evidence" value="ECO:0007669"/>
    <property type="project" value="TreeGrafter"/>
</dbReference>
<dbReference type="PANTHER" id="PTHR47307">
    <property type="entry name" value="GLUTATHIONE-REGULATED POTASSIUM-EFFLUX SYSTEM ANCILLARY PROTEIN KEFG"/>
    <property type="match status" value="1"/>
</dbReference>
<dbReference type="PANTHER" id="PTHR47307:SF1">
    <property type="entry name" value="GLUTATHIONE-REGULATED POTASSIUM-EFFLUX SYSTEM ANCILLARY PROTEIN KEFG"/>
    <property type="match status" value="1"/>
</dbReference>
<evidence type="ECO:0000259" key="2">
    <source>
        <dbReference type="Pfam" id="PF02525"/>
    </source>
</evidence>
<dbReference type="Gene3D" id="3.40.50.360">
    <property type="match status" value="1"/>
</dbReference>
<dbReference type="GO" id="GO:0009055">
    <property type="term" value="F:electron transfer activity"/>
    <property type="evidence" value="ECO:0007669"/>
    <property type="project" value="TreeGrafter"/>
</dbReference>
<reference evidence="3 4" key="1">
    <citation type="submission" date="2011-08" db="EMBL/GenBank/DDBJ databases">
        <authorList>
            <person name="Weinstock G."/>
            <person name="Sodergren E."/>
            <person name="Clifton S."/>
            <person name="Fulton L."/>
            <person name="Fulton B."/>
            <person name="Courtney L."/>
            <person name="Fronick C."/>
            <person name="Harrison M."/>
            <person name="Strong C."/>
            <person name="Farmer C."/>
            <person name="Delahaunty K."/>
            <person name="Markovic C."/>
            <person name="Hall O."/>
            <person name="Minx P."/>
            <person name="Tomlinson C."/>
            <person name="Mitreva M."/>
            <person name="Hou S."/>
            <person name="Chen J."/>
            <person name="Wollam A."/>
            <person name="Pepin K.H."/>
            <person name="Johnson M."/>
            <person name="Bhonagiri V."/>
            <person name="Zhang X."/>
            <person name="Suruliraj S."/>
            <person name="Warren W."/>
            <person name="Chinwalla A."/>
            <person name="Mardis E.R."/>
            <person name="Wilson R.K."/>
        </authorList>
    </citation>
    <scope>NUCLEOTIDE SEQUENCE [LARGE SCALE GENOMIC DNA]</scope>
    <source>
        <strain evidence="3 4">ATCC 33091</strain>
    </source>
</reference>
<keyword evidence="1" id="KW-0560">Oxidoreductase</keyword>
<dbReference type="GO" id="GO:0003955">
    <property type="term" value="F:NAD(P)H dehydrogenase (quinone) activity"/>
    <property type="evidence" value="ECO:0007669"/>
    <property type="project" value="TreeGrafter"/>
</dbReference>
<comment type="caution">
    <text evidence="3">The sequence shown here is derived from an EMBL/GenBank/DDBJ whole genome shotgun (WGS) entry which is preliminary data.</text>
</comment>
<dbReference type="EMBL" id="AGCN01000038">
    <property type="protein sequence ID" value="EHN60423.1"/>
    <property type="molecule type" value="Genomic_DNA"/>
</dbReference>
<evidence type="ECO:0000313" key="4">
    <source>
        <dbReference type="Proteomes" id="UP000003597"/>
    </source>
</evidence>
<dbReference type="AlphaFoldDB" id="A0AB72Z6A5"/>
<dbReference type="SUPFAM" id="SSF52218">
    <property type="entry name" value="Flavoproteins"/>
    <property type="match status" value="1"/>
</dbReference>
<dbReference type="InterPro" id="IPR046980">
    <property type="entry name" value="KefG/KefF"/>
</dbReference>
<dbReference type="InterPro" id="IPR029039">
    <property type="entry name" value="Flavoprotein-like_sf"/>
</dbReference>
<evidence type="ECO:0000313" key="3">
    <source>
        <dbReference type="EMBL" id="EHN60423.1"/>
    </source>
</evidence>